<keyword evidence="2" id="KW-1185">Reference proteome</keyword>
<gene>
    <name evidence="1" type="ORF">OCTVUL_1B005057</name>
</gene>
<sequence>MLDTIGEAISGEFVWNPMYRHTGIGSPRRTYIDQLVEDTGYQVEDIKTAMGHQNEGKTFYRGAKPWFMRQTSLVENIHSGSHIYQ</sequence>
<proteinExistence type="predicted"/>
<reference evidence="1" key="1">
    <citation type="submission" date="2023-08" db="EMBL/GenBank/DDBJ databases">
        <authorList>
            <person name="Alioto T."/>
            <person name="Alioto T."/>
            <person name="Gomez Garrido J."/>
        </authorList>
    </citation>
    <scope>NUCLEOTIDE SEQUENCE</scope>
</reference>
<accession>A0AA36FG31</accession>
<dbReference type="Proteomes" id="UP001162480">
    <property type="component" value="Chromosome 18"/>
</dbReference>
<evidence type="ECO:0000313" key="1">
    <source>
        <dbReference type="EMBL" id="CAI9735859.1"/>
    </source>
</evidence>
<name>A0AA36FG31_OCTVU</name>
<evidence type="ECO:0000313" key="2">
    <source>
        <dbReference type="Proteomes" id="UP001162480"/>
    </source>
</evidence>
<dbReference type="AlphaFoldDB" id="A0AA36FG31"/>
<organism evidence="1 2">
    <name type="scientific">Octopus vulgaris</name>
    <name type="common">Common octopus</name>
    <dbReference type="NCBI Taxonomy" id="6645"/>
    <lineage>
        <taxon>Eukaryota</taxon>
        <taxon>Metazoa</taxon>
        <taxon>Spiralia</taxon>
        <taxon>Lophotrochozoa</taxon>
        <taxon>Mollusca</taxon>
        <taxon>Cephalopoda</taxon>
        <taxon>Coleoidea</taxon>
        <taxon>Octopodiformes</taxon>
        <taxon>Octopoda</taxon>
        <taxon>Incirrata</taxon>
        <taxon>Octopodidae</taxon>
        <taxon>Octopus</taxon>
    </lineage>
</organism>
<dbReference type="EMBL" id="OX597831">
    <property type="protein sequence ID" value="CAI9735859.1"/>
    <property type="molecule type" value="Genomic_DNA"/>
</dbReference>
<protein>
    <submittedName>
        <fullName evidence="1">Uncharacterized protein</fullName>
    </submittedName>
</protein>